<evidence type="ECO:0000256" key="4">
    <source>
        <dbReference type="SAM" id="Phobius"/>
    </source>
</evidence>
<dbReference type="InterPro" id="IPR004090">
    <property type="entry name" value="Chemotax_Me-accpt_rcpt"/>
</dbReference>
<evidence type="ECO:0000256" key="3">
    <source>
        <dbReference type="PROSITE-ProRule" id="PRU00284"/>
    </source>
</evidence>
<reference evidence="7 8" key="1">
    <citation type="journal article" date="2014" name="Genome Announc.">
        <title>Draft Genome Sequence of Magnetospirillum sp. Strain SO-1, a Freshwater Magnetotactic Bacterium Isolated from the Ol'khovka River, Russia.</title>
        <authorList>
            <person name="Grouzdev D.S."/>
            <person name="Dziuba M.V."/>
            <person name="Sukhacheva M.S."/>
            <person name="Mardanov A.V."/>
            <person name="Beletskiy A.V."/>
            <person name="Kuznetsov B.B."/>
            <person name="Skryabin K.G."/>
        </authorList>
    </citation>
    <scope>NUCLEOTIDE SEQUENCE [LARGE SCALE GENOMIC DNA]</scope>
    <source>
        <strain evidence="7 8">SO-1</strain>
    </source>
</reference>
<dbReference type="InterPro" id="IPR003660">
    <property type="entry name" value="HAMP_dom"/>
</dbReference>
<feature type="domain" description="HAMP" evidence="6">
    <location>
        <begin position="294"/>
        <end position="347"/>
    </location>
</feature>
<evidence type="ECO:0000313" key="7">
    <source>
        <dbReference type="EMBL" id="EME71363.1"/>
    </source>
</evidence>
<dbReference type="EMBL" id="AONQ01000005">
    <property type="protein sequence ID" value="EME71363.1"/>
    <property type="molecule type" value="Genomic_DNA"/>
</dbReference>
<evidence type="ECO:0000256" key="1">
    <source>
        <dbReference type="ARBA" id="ARBA00023224"/>
    </source>
</evidence>
<evidence type="ECO:0000313" key="8">
    <source>
        <dbReference type="Proteomes" id="UP000011744"/>
    </source>
</evidence>
<dbReference type="STRING" id="1244869.H261_03103"/>
<dbReference type="GO" id="GO:0016020">
    <property type="term" value="C:membrane"/>
    <property type="evidence" value="ECO:0007669"/>
    <property type="project" value="InterPro"/>
</dbReference>
<keyword evidence="4" id="KW-1133">Transmembrane helix</keyword>
<dbReference type="Gene3D" id="1.10.287.950">
    <property type="entry name" value="Methyl-accepting chemotaxis protein"/>
    <property type="match status" value="1"/>
</dbReference>
<dbReference type="GO" id="GO:0004888">
    <property type="term" value="F:transmembrane signaling receptor activity"/>
    <property type="evidence" value="ECO:0007669"/>
    <property type="project" value="InterPro"/>
</dbReference>
<accession>M3AET0</accession>
<evidence type="ECO:0000256" key="2">
    <source>
        <dbReference type="ARBA" id="ARBA00029447"/>
    </source>
</evidence>
<dbReference type="AlphaFoldDB" id="M3AET0"/>
<comment type="similarity">
    <text evidence="2">Belongs to the methyl-accepting chemotaxis (MCP) protein family.</text>
</comment>
<dbReference type="SMART" id="SM00283">
    <property type="entry name" value="MA"/>
    <property type="match status" value="1"/>
</dbReference>
<dbReference type="GO" id="GO:0007165">
    <property type="term" value="P:signal transduction"/>
    <property type="evidence" value="ECO:0007669"/>
    <property type="project" value="UniProtKB-KW"/>
</dbReference>
<protein>
    <submittedName>
        <fullName evidence="7">Methyl-accepting chemotaxis protein</fullName>
    </submittedName>
</protein>
<keyword evidence="4" id="KW-0472">Membrane</keyword>
<feature type="transmembrane region" description="Helical" evidence="4">
    <location>
        <begin position="270"/>
        <end position="292"/>
    </location>
</feature>
<dbReference type="Pfam" id="PF00015">
    <property type="entry name" value="MCPsignal"/>
    <property type="match status" value="1"/>
</dbReference>
<dbReference type="InterPro" id="IPR032255">
    <property type="entry name" value="HBM"/>
</dbReference>
<feature type="domain" description="Methyl-accepting transducer" evidence="5">
    <location>
        <begin position="387"/>
        <end position="623"/>
    </location>
</feature>
<dbReference type="PATRIC" id="fig|1244869.3.peg.619"/>
<dbReference type="PROSITE" id="PS50885">
    <property type="entry name" value="HAMP"/>
    <property type="match status" value="1"/>
</dbReference>
<gene>
    <name evidence="7" type="ORF">H261_03103</name>
</gene>
<evidence type="ECO:0000259" key="6">
    <source>
        <dbReference type="PROSITE" id="PS50885"/>
    </source>
</evidence>
<organism evidence="7 8">
    <name type="scientific">Paramagnetospirillum caucaseum</name>
    <dbReference type="NCBI Taxonomy" id="1244869"/>
    <lineage>
        <taxon>Bacteria</taxon>
        <taxon>Pseudomonadati</taxon>
        <taxon>Pseudomonadota</taxon>
        <taxon>Alphaproteobacteria</taxon>
        <taxon>Rhodospirillales</taxon>
        <taxon>Magnetospirillaceae</taxon>
        <taxon>Paramagnetospirillum</taxon>
    </lineage>
</organism>
<dbReference type="Proteomes" id="UP000011744">
    <property type="component" value="Unassembled WGS sequence"/>
</dbReference>
<name>M3AET0_9PROT</name>
<dbReference type="SUPFAM" id="SSF58104">
    <property type="entry name" value="Methyl-accepting chemotaxis protein (MCP) signaling domain"/>
    <property type="match status" value="1"/>
</dbReference>
<dbReference type="SMART" id="SM01358">
    <property type="entry name" value="HBM"/>
    <property type="match status" value="1"/>
</dbReference>
<dbReference type="Gene3D" id="6.10.340.10">
    <property type="match status" value="1"/>
</dbReference>
<dbReference type="PANTHER" id="PTHR32089:SF112">
    <property type="entry name" value="LYSOZYME-LIKE PROTEIN-RELATED"/>
    <property type="match status" value="1"/>
</dbReference>
<comment type="caution">
    <text evidence="7">The sequence shown here is derived from an EMBL/GenBank/DDBJ whole genome shotgun (WGS) entry which is preliminary data.</text>
</comment>
<keyword evidence="1 3" id="KW-0807">Transducer</keyword>
<dbReference type="InterPro" id="IPR004089">
    <property type="entry name" value="MCPsignal_dom"/>
</dbReference>
<dbReference type="CDD" id="cd06225">
    <property type="entry name" value="HAMP"/>
    <property type="match status" value="1"/>
</dbReference>
<keyword evidence="8" id="KW-1185">Reference proteome</keyword>
<dbReference type="Pfam" id="PF00672">
    <property type="entry name" value="HAMP"/>
    <property type="match status" value="1"/>
</dbReference>
<dbReference type="PANTHER" id="PTHR32089">
    <property type="entry name" value="METHYL-ACCEPTING CHEMOTAXIS PROTEIN MCPB"/>
    <property type="match status" value="1"/>
</dbReference>
<dbReference type="eggNOG" id="COG0840">
    <property type="taxonomic scope" value="Bacteria"/>
</dbReference>
<dbReference type="PROSITE" id="PS50111">
    <property type="entry name" value="CHEMOTAXIS_TRANSDUC_2"/>
    <property type="match status" value="1"/>
</dbReference>
<evidence type="ECO:0000259" key="5">
    <source>
        <dbReference type="PROSITE" id="PS50111"/>
    </source>
</evidence>
<sequence>MRIGILAGAAVAAIVILAAMMFWALAALDELDARAKTYAAITTLSKELQVASLEARRHEKDLLLRREAKYAEQAAKSSDRVIALASELEKIPEAAALAETAQSIKTGMASYHSKLDSLVANMTIAGMNERSGFQGALREAVHAVESAVAPLGQPELMVHMLMLRRHEKDYLLRGQPELLARLEAEHRTFLESLRHSSVPASQKPELQGLLDAYLNSAGKMVETDQKVRREMAELSTIYAAFAPGFDKIAAFADAETARIRLADDSVHHRVVSMATGLSLTATLVFLVLAYAVSRSIIRPIQGITGVMAALSGGDRTIAVPYGDGGDEIGEMARSVQVFKDGLIHAEQLESQARSEQEREVQRGRKREMLTADFDVMIRRVIAKVDNTVRNVHATSTSLHAAAEQTSRQSAAVAAAAEEATANIQTVASAAEELGASTHEISRRVQDTTRITQEAVDGVQTADATVEGLSAAAQKIGEIVSLINDIAAQTNLLALNATIEAARAGDAGKGFAVVANEVKHLATQTARATSEIAEQIGDIQSTTQSAVAAIKTVGAAIGRVDEVVSSIAAAVEEQNAATQEIVRNVQEAANGNHEVTSNITEVSSAARMTGEMASGMYKVAEELEQAGASLGKHVETFLGSVKTV</sequence>
<proteinExistence type="inferred from homology"/>
<keyword evidence="4" id="KW-0812">Transmembrane</keyword>
<dbReference type="GO" id="GO:0006935">
    <property type="term" value="P:chemotaxis"/>
    <property type="evidence" value="ECO:0007669"/>
    <property type="project" value="InterPro"/>
</dbReference>
<dbReference type="SMART" id="SM00304">
    <property type="entry name" value="HAMP"/>
    <property type="match status" value="1"/>
</dbReference>
<dbReference type="PRINTS" id="PR00260">
    <property type="entry name" value="CHEMTRNSDUCR"/>
</dbReference>